<comment type="caution">
    <text evidence="2">The sequence shown here is derived from an EMBL/GenBank/DDBJ whole genome shotgun (WGS) entry which is preliminary data.</text>
</comment>
<evidence type="ECO:0000313" key="2">
    <source>
        <dbReference type="EMBL" id="PAK93040.1"/>
    </source>
</evidence>
<accession>A0A269Z638</accession>
<evidence type="ECO:0000256" key="1">
    <source>
        <dbReference type="ARBA" id="ARBA00022801"/>
    </source>
</evidence>
<keyword evidence="1" id="KW-0378">Hydrolase</keyword>
<dbReference type="GO" id="GO:0016787">
    <property type="term" value="F:hydrolase activity"/>
    <property type="evidence" value="ECO:0007669"/>
    <property type="project" value="UniProtKB-KW"/>
</dbReference>
<dbReference type="GO" id="GO:0005829">
    <property type="term" value="C:cytosol"/>
    <property type="evidence" value="ECO:0007669"/>
    <property type="project" value="TreeGrafter"/>
</dbReference>
<reference evidence="2 3" key="1">
    <citation type="submission" date="2017-04" db="EMBL/GenBank/DDBJ databases">
        <title>Kefir bacterial isolates.</title>
        <authorList>
            <person name="Kim Y."/>
            <person name="Blasche S."/>
            <person name="Patil K.R."/>
        </authorList>
    </citation>
    <scope>NUCLEOTIDE SEQUENCE [LARGE SCALE GENOMIC DNA]</scope>
    <source>
        <strain evidence="2 3">OG2</strain>
    </source>
</reference>
<name>A0A269Z638_9MICO</name>
<dbReference type="PANTHER" id="PTHR11839">
    <property type="entry name" value="UDP/ADP-SUGAR PYROPHOSPHATASE"/>
    <property type="match status" value="1"/>
</dbReference>
<dbReference type="Proteomes" id="UP000216867">
    <property type="component" value="Unassembled WGS sequence"/>
</dbReference>
<dbReference type="CDD" id="cd24158">
    <property type="entry name" value="NUDIX_ADPRase_Rv1700"/>
    <property type="match status" value="1"/>
</dbReference>
<dbReference type="PANTHER" id="PTHR11839:SF31">
    <property type="entry name" value="ADP-RIBOSE PYROPHOSPHATASE"/>
    <property type="match status" value="1"/>
</dbReference>
<dbReference type="SUPFAM" id="SSF55811">
    <property type="entry name" value="Nudix"/>
    <property type="match status" value="1"/>
</dbReference>
<sequence>MSDLHDVPFTPEITASDEVYRGAVWTIRRETFDLPEATGLVRDLMAHTGAVAVACLNEAGEILLVQQYRHPVRARLWEVPAGLLDIPGEDPLTAAKRELAEEADLTAARWEVLSDSALSPGGSSETIRLYLARDLAEVPAADQHARSDEEAGFVYRWVSVPEALDAIAAGRITNSVAQLAILQVSNVLAAEAAGRPVRTRPVDAPRLLVDRRNPADDTDA</sequence>
<protein>
    <submittedName>
        <fullName evidence="2">ADP-ribose pyrophosphatase</fullName>
    </submittedName>
</protein>
<dbReference type="GO" id="GO:0006753">
    <property type="term" value="P:nucleoside phosphate metabolic process"/>
    <property type="evidence" value="ECO:0007669"/>
    <property type="project" value="TreeGrafter"/>
</dbReference>
<dbReference type="Gene3D" id="3.90.79.10">
    <property type="entry name" value="Nucleoside Triphosphate Pyrophosphohydrolase"/>
    <property type="match status" value="1"/>
</dbReference>
<dbReference type="AlphaFoldDB" id="A0A269Z638"/>
<dbReference type="InterPro" id="IPR015797">
    <property type="entry name" value="NUDIX_hydrolase-like_dom_sf"/>
</dbReference>
<dbReference type="EMBL" id="NCWY01000021">
    <property type="protein sequence ID" value="PAK93040.1"/>
    <property type="molecule type" value="Genomic_DNA"/>
</dbReference>
<dbReference type="PROSITE" id="PS51462">
    <property type="entry name" value="NUDIX"/>
    <property type="match status" value="1"/>
</dbReference>
<organism evidence="2 3">
    <name type="scientific">Brevibacterium casei</name>
    <dbReference type="NCBI Taxonomy" id="33889"/>
    <lineage>
        <taxon>Bacteria</taxon>
        <taxon>Bacillati</taxon>
        <taxon>Actinomycetota</taxon>
        <taxon>Actinomycetes</taxon>
        <taxon>Micrococcales</taxon>
        <taxon>Brevibacteriaceae</taxon>
        <taxon>Brevibacterium</taxon>
    </lineage>
</organism>
<dbReference type="InterPro" id="IPR000086">
    <property type="entry name" value="NUDIX_hydrolase_dom"/>
</dbReference>
<dbReference type="Pfam" id="PF00293">
    <property type="entry name" value="NUDIX"/>
    <property type="match status" value="1"/>
</dbReference>
<evidence type="ECO:0000313" key="3">
    <source>
        <dbReference type="Proteomes" id="UP000216867"/>
    </source>
</evidence>
<dbReference type="RefSeq" id="WP_095376831.1">
    <property type="nucleotide sequence ID" value="NZ_CP068173.1"/>
</dbReference>
<dbReference type="GO" id="GO:0019693">
    <property type="term" value="P:ribose phosphate metabolic process"/>
    <property type="evidence" value="ECO:0007669"/>
    <property type="project" value="TreeGrafter"/>
</dbReference>
<proteinExistence type="predicted"/>
<gene>
    <name evidence="2" type="ORF">B8X04_16330</name>
</gene>